<dbReference type="EMBL" id="JBHSTI010000008">
    <property type="protein sequence ID" value="MFC6238060.1"/>
    <property type="molecule type" value="Genomic_DNA"/>
</dbReference>
<dbReference type="RefSeq" id="WP_386765929.1">
    <property type="nucleotide sequence ID" value="NZ_JBHSTI010000008.1"/>
</dbReference>
<protein>
    <submittedName>
        <fullName evidence="3">Universal stress protein</fullName>
    </submittedName>
</protein>
<keyword evidence="4" id="KW-1185">Reference proteome</keyword>
<dbReference type="SUPFAM" id="SSF52402">
    <property type="entry name" value="Adenine nucleotide alpha hydrolases-like"/>
    <property type="match status" value="2"/>
</dbReference>
<name>A0ABW1T1Z5_9ACTN</name>
<comment type="caution">
    <text evidence="3">The sequence shown here is derived from an EMBL/GenBank/DDBJ whole genome shotgun (WGS) entry which is preliminary data.</text>
</comment>
<dbReference type="Proteomes" id="UP001596138">
    <property type="component" value="Unassembled WGS sequence"/>
</dbReference>
<dbReference type="PRINTS" id="PR01438">
    <property type="entry name" value="UNVRSLSTRESS"/>
</dbReference>
<evidence type="ECO:0000313" key="3">
    <source>
        <dbReference type="EMBL" id="MFC6238060.1"/>
    </source>
</evidence>
<gene>
    <name evidence="3" type="ORF">ACFQGU_09230</name>
</gene>
<dbReference type="InterPro" id="IPR014729">
    <property type="entry name" value="Rossmann-like_a/b/a_fold"/>
</dbReference>
<evidence type="ECO:0000259" key="2">
    <source>
        <dbReference type="Pfam" id="PF00582"/>
    </source>
</evidence>
<dbReference type="Pfam" id="PF00582">
    <property type="entry name" value="Usp"/>
    <property type="match status" value="2"/>
</dbReference>
<accession>A0ABW1T1Z5</accession>
<evidence type="ECO:0000313" key="4">
    <source>
        <dbReference type="Proteomes" id="UP001596138"/>
    </source>
</evidence>
<sequence length="291" mass="29900">MTRSRLPIIVGTDGSPGATAAVDWAAHEAALRRLPLVVLTVIEPNWVAVTPGVPAVPTPTVGGRPGYVDDAVTRVTRAWPELVVTAQHVAGHPASAMLTASGEASMVVVGARGRSRVAEVLLGSVSRHVSAQAHCPAVVVHGTADRSTGPIAVGVDGSKASYAALRAAADEASCRGSRLLMVHAWQDLNPTGYGIYLPPPDLARELQAGAEQLAAQMVDEIGADYPDLEVDMRVIQAHPASALLQAAQTAQLVVVGAHGRGHFLGMRQGSVTAALVHGAACPVMVVPPPTG</sequence>
<dbReference type="Gene3D" id="3.40.50.620">
    <property type="entry name" value="HUPs"/>
    <property type="match status" value="2"/>
</dbReference>
<feature type="domain" description="UspA" evidence="2">
    <location>
        <begin position="7"/>
        <end position="141"/>
    </location>
</feature>
<reference evidence="4" key="1">
    <citation type="journal article" date="2019" name="Int. J. Syst. Evol. Microbiol.">
        <title>The Global Catalogue of Microorganisms (GCM) 10K type strain sequencing project: providing services to taxonomists for standard genome sequencing and annotation.</title>
        <authorList>
            <consortium name="The Broad Institute Genomics Platform"/>
            <consortium name="The Broad Institute Genome Sequencing Center for Infectious Disease"/>
            <person name="Wu L."/>
            <person name="Ma J."/>
        </authorList>
    </citation>
    <scope>NUCLEOTIDE SEQUENCE [LARGE SCALE GENOMIC DNA]</scope>
    <source>
        <strain evidence="4">CGMCC 4.7317</strain>
    </source>
</reference>
<comment type="similarity">
    <text evidence="1">Belongs to the universal stress protein A family.</text>
</comment>
<proteinExistence type="inferred from homology"/>
<dbReference type="PANTHER" id="PTHR46268:SF6">
    <property type="entry name" value="UNIVERSAL STRESS PROTEIN UP12"/>
    <property type="match status" value="1"/>
</dbReference>
<feature type="domain" description="UspA" evidence="2">
    <location>
        <begin position="150"/>
        <end position="287"/>
    </location>
</feature>
<organism evidence="3 4">
    <name type="scientific">Longivirga aurantiaca</name>
    <dbReference type="NCBI Taxonomy" id="1837743"/>
    <lineage>
        <taxon>Bacteria</taxon>
        <taxon>Bacillati</taxon>
        <taxon>Actinomycetota</taxon>
        <taxon>Actinomycetes</taxon>
        <taxon>Sporichthyales</taxon>
        <taxon>Sporichthyaceae</taxon>
        <taxon>Longivirga</taxon>
    </lineage>
</organism>
<dbReference type="InterPro" id="IPR006016">
    <property type="entry name" value="UspA"/>
</dbReference>
<evidence type="ECO:0000256" key="1">
    <source>
        <dbReference type="ARBA" id="ARBA00008791"/>
    </source>
</evidence>
<dbReference type="InterPro" id="IPR006015">
    <property type="entry name" value="Universal_stress_UspA"/>
</dbReference>
<dbReference type="PANTHER" id="PTHR46268">
    <property type="entry name" value="STRESS RESPONSE PROTEIN NHAX"/>
    <property type="match status" value="1"/>
</dbReference>